<dbReference type="InterPro" id="IPR000363">
    <property type="entry name" value="ADRA1D_rcpt"/>
</dbReference>
<keyword evidence="10 12" id="KW-0807">Transducer</keyword>
<evidence type="ECO:0000256" key="1">
    <source>
        <dbReference type="ARBA" id="ARBA00004651"/>
    </source>
</evidence>
<feature type="transmembrane region" description="Helical" evidence="13">
    <location>
        <begin position="34"/>
        <end position="56"/>
    </location>
</feature>
<evidence type="ECO:0000256" key="2">
    <source>
        <dbReference type="ARBA" id="ARBA00022475"/>
    </source>
</evidence>
<dbReference type="GO" id="GO:0043410">
    <property type="term" value="P:positive regulation of MAPK cascade"/>
    <property type="evidence" value="ECO:0007669"/>
    <property type="project" value="TreeGrafter"/>
</dbReference>
<dbReference type="Ensembl" id="ENSAPLT00020008357.1">
    <property type="protein sequence ID" value="ENSAPLP00020007764.1"/>
    <property type="gene ID" value="ENSAPLG00020005713.1"/>
</dbReference>
<comment type="subcellular location">
    <subcellularLocation>
        <location evidence="1">Cell membrane</location>
        <topology evidence="1">Multi-pass membrane protein</topology>
    </subcellularLocation>
</comment>
<dbReference type="GO" id="GO:0004937">
    <property type="term" value="F:alpha1-adrenergic receptor activity"/>
    <property type="evidence" value="ECO:0007669"/>
    <property type="project" value="InterPro"/>
</dbReference>
<dbReference type="SMART" id="SM01381">
    <property type="entry name" value="7TM_GPCR_Srsx"/>
    <property type="match status" value="1"/>
</dbReference>
<dbReference type="InterPro" id="IPR000276">
    <property type="entry name" value="GPCR_Rhodpsn"/>
</dbReference>
<dbReference type="PROSITE" id="PS50262">
    <property type="entry name" value="G_PROTEIN_RECEP_F1_2"/>
    <property type="match status" value="1"/>
</dbReference>
<feature type="transmembrane region" description="Helical" evidence="13">
    <location>
        <begin position="93"/>
        <end position="113"/>
    </location>
</feature>
<keyword evidence="2" id="KW-1003">Cell membrane</keyword>
<evidence type="ECO:0000256" key="6">
    <source>
        <dbReference type="ARBA" id="ARBA00023136"/>
    </source>
</evidence>
<dbReference type="PRINTS" id="PR00240">
    <property type="entry name" value="ADRENRGCA1DR"/>
</dbReference>
<evidence type="ECO:0000256" key="7">
    <source>
        <dbReference type="ARBA" id="ARBA00023139"/>
    </source>
</evidence>
<feature type="transmembrane region" description="Helical" evidence="13">
    <location>
        <begin position="175"/>
        <end position="198"/>
    </location>
</feature>
<reference evidence="15" key="2">
    <citation type="submission" date="2025-08" db="UniProtKB">
        <authorList>
            <consortium name="Ensembl"/>
        </authorList>
    </citation>
    <scope>IDENTIFICATION</scope>
</reference>
<feature type="domain" description="G-protein coupled receptors family 1 profile" evidence="14">
    <location>
        <begin position="48"/>
        <end position="317"/>
    </location>
</feature>
<comment type="similarity">
    <text evidence="12">Belongs to the G-protein coupled receptor 1 family.</text>
</comment>
<dbReference type="PRINTS" id="PR00237">
    <property type="entry name" value="GPCRRHODOPSN"/>
</dbReference>
<proteinExistence type="inferred from homology"/>
<keyword evidence="9" id="KW-0325">Glycoprotein</keyword>
<evidence type="ECO:0000313" key="15">
    <source>
        <dbReference type="Ensembl" id="ENSAPLP00020007764.1"/>
    </source>
</evidence>
<dbReference type="AlphaFoldDB" id="A0A8B9Z914"/>
<evidence type="ECO:0000256" key="10">
    <source>
        <dbReference type="ARBA" id="ARBA00023224"/>
    </source>
</evidence>
<dbReference type="PANTHER" id="PTHR24248:SF14">
    <property type="entry name" value="ALPHA-1D ADRENERGIC RECEPTOR"/>
    <property type="match status" value="1"/>
</dbReference>
<dbReference type="GO" id="GO:0045907">
    <property type="term" value="P:positive regulation of vasoconstriction"/>
    <property type="evidence" value="ECO:0007669"/>
    <property type="project" value="TreeGrafter"/>
</dbReference>
<evidence type="ECO:0000256" key="4">
    <source>
        <dbReference type="ARBA" id="ARBA00022989"/>
    </source>
</evidence>
<dbReference type="GO" id="GO:0007267">
    <property type="term" value="P:cell-cell signaling"/>
    <property type="evidence" value="ECO:0007669"/>
    <property type="project" value="TreeGrafter"/>
</dbReference>
<keyword evidence="11" id="KW-0449">Lipoprotein</keyword>
<dbReference type="GO" id="GO:0007200">
    <property type="term" value="P:phospholipase C-activating G protein-coupled receptor signaling pathway"/>
    <property type="evidence" value="ECO:0007669"/>
    <property type="project" value="TreeGrafter"/>
</dbReference>
<dbReference type="SUPFAM" id="SSF81321">
    <property type="entry name" value="Family A G protein-coupled receptor-like"/>
    <property type="match status" value="1"/>
</dbReference>
<dbReference type="GO" id="GO:0005886">
    <property type="term" value="C:plasma membrane"/>
    <property type="evidence" value="ECO:0007669"/>
    <property type="project" value="UniProtKB-SubCell"/>
</dbReference>
<keyword evidence="3 12" id="KW-0812">Transmembrane</keyword>
<evidence type="ECO:0000256" key="3">
    <source>
        <dbReference type="ARBA" id="ARBA00022692"/>
    </source>
</evidence>
<evidence type="ECO:0000313" key="16">
    <source>
        <dbReference type="Proteomes" id="UP000694400"/>
    </source>
</evidence>
<keyword evidence="8 12" id="KW-0675">Receptor</keyword>
<evidence type="ECO:0000256" key="9">
    <source>
        <dbReference type="ARBA" id="ARBA00023180"/>
    </source>
</evidence>
<evidence type="ECO:0000256" key="13">
    <source>
        <dbReference type="SAM" id="Phobius"/>
    </source>
</evidence>
<name>A0A8B9Z914_ANAPL</name>
<feature type="transmembrane region" description="Helical" evidence="13">
    <location>
        <begin position="134"/>
        <end position="155"/>
    </location>
</feature>
<feature type="transmembrane region" description="Helical" evidence="13">
    <location>
        <begin position="68"/>
        <end position="87"/>
    </location>
</feature>
<keyword evidence="6 13" id="KW-0472">Membrane</keyword>
<feature type="transmembrane region" description="Helical" evidence="13">
    <location>
        <begin position="264"/>
        <end position="282"/>
    </location>
</feature>
<sequence>LPVPTGPGGCKARTPPRATAPRCLSPWTCRQVGVGVFLAAFILSAIVGNILVILSVACNRHLQTVTNYFIVNLAIADLLLSTTVLPFSATLEVLAVDVLCCSASIMSLCIISVDRYIGVKYSLKYPTIMTERKAGVILVVVWLSSMVISIGPLLGWKEPPPPDESICSITEEPGYALFSSLFSFYLPLMVILVMYFRIYVVARRTTRSLEAGVKKERNKSMEVVLRIHCRSVLEEPLSSTRSKGHNFRSSLSVRLLKFSREKKAAKTLAIVVGVFILCWFPSSSSCSFFPSLKPSEMVFKVIFWLGYFNSCVNPIIYPCSSKEFKRAFIRLLKCQCHRRRRPIWRVYDHHWRGASMNSSVRGSETDLRPRISTLHSSFLFNSSLQERAGKRRTLSFKGWKMLTPFQKPASTQLKEKMNSLSNKIRGGSSKGGVTASYKTEVESVSIGIPHDFTETIDYQTYDLTDCCGLRETDI</sequence>
<dbReference type="GO" id="GO:0007204">
    <property type="term" value="P:positive regulation of cytosolic calcium ion concentration"/>
    <property type="evidence" value="ECO:0007669"/>
    <property type="project" value="TreeGrafter"/>
</dbReference>
<reference evidence="15" key="1">
    <citation type="submission" date="2019-08" db="EMBL/GenBank/DDBJ databases">
        <title>Three high-quality genomes provides insights into domestication of ducks.</title>
        <authorList>
            <person name="Hou Z.C."/>
            <person name="Zhu F."/>
            <person name="Yin Z.T."/>
            <person name="Zhang F."/>
        </authorList>
    </citation>
    <scope>NUCLEOTIDE SEQUENCE [LARGE SCALE GENOMIC DNA]</scope>
</reference>
<keyword evidence="4 13" id="KW-1133">Transmembrane helix</keyword>
<accession>A0A8B9Z914</accession>
<dbReference type="InterPro" id="IPR017452">
    <property type="entry name" value="GPCR_Rhodpsn_7TM"/>
</dbReference>
<dbReference type="GO" id="GO:0071880">
    <property type="term" value="P:adenylate cyclase-activating adrenergic receptor signaling pathway"/>
    <property type="evidence" value="ECO:0007669"/>
    <property type="project" value="TreeGrafter"/>
</dbReference>
<evidence type="ECO:0000256" key="5">
    <source>
        <dbReference type="ARBA" id="ARBA00023040"/>
    </source>
</evidence>
<evidence type="ECO:0000259" key="14">
    <source>
        <dbReference type="PROSITE" id="PS50262"/>
    </source>
</evidence>
<organism evidence="15 16">
    <name type="scientific">Anas platyrhynchos</name>
    <name type="common">Mallard</name>
    <name type="synonym">Anas boschas</name>
    <dbReference type="NCBI Taxonomy" id="8839"/>
    <lineage>
        <taxon>Eukaryota</taxon>
        <taxon>Metazoa</taxon>
        <taxon>Chordata</taxon>
        <taxon>Craniata</taxon>
        <taxon>Vertebrata</taxon>
        <taxon>Euteleostomi</taxon>
        <taxon>Archelosauria</taxon>
        <taxon>Archosauria</taxon>
        <taxon>Dinosauria</taxon>
        <taxon>Saurischia</taxon>
        <taxon>Theropoda</taxon>
        <taxon>Coelurosauria</taxon>
        <taxon>Aves</taxon>
        <taxon>Neognathae</taxon>
        <taxon>Galloanserae</taxon>
        <taxon>Anseriformes</taxon>
        <taxon>Anatidae</taxon>
        <taxon>Anatinae</taxon>
        <taxon>Anas</taxon>
    </lineage>
</organism>
<keyword evidence="7" id="KW-0564">Palmitate</keyword>
<protein>
    <submittedName>
        <fullName evidence="15">Adrenoceptor alpha 1D</fullName>
    </submittedName>
</protein>
<evidence type="ECO:0000256" key="11">
    <source>
        <dbReference type="ARBA" id="ARBA00023288"/>
    </source>
</evidence>
<dbReference type="Proteomes" id="UP000694400">
    <property type="component" value="Chromosome 4"/>
</dbReference>
<dbReference type="PROSITE" id="PS00237">
    <property type="entry name" value="G_PROTEIN_RECEP_F1_1"/>
    <property type="match status" value="1"/>
</dbReference>
<dbReference type="PANTHER" id="PTHR24248">
    <property type="entry name" value="ADRENERGIC RECEPTOR-RELATED G-PROTEIN COUPLED RECEPTOR"/>
    <property type="match status" value="1"/>
</dbReference>
<evidence type="ECO:0000256" key="12">
    <source>
        <dbReference type="RuleBase" id="RU000688"/>
    </source>
</evidence>
<keyword evidence="5 12" id="KW-0297">G-protein coupled receptor</keyword>
<reference evidence="15" key="3">
    <citation type="submission" date="2025-09" db="UniProtKB">
        <authorList>
            <consortium name="Ensembl"/>
        </authorList>
    </citation>
    <scope>IDENTIFICATION</scope>
</reference>
<evidence type="ECO:0000256" key="8">
    <source>
        <dbReference type="ARBA" id="ARBA00023170"/>
    </source>
</evidence>
<dbReference type="Gene3D" id="1.20.1070.10">
    <property type="entry name" value="Rhodopsin 7-helix transmembrane proteins"/>
    <property type="match status" value="1"/>
</dbReference>
<dbReference type="Pfam" id="PF00001">
    <property type="entry name" value="7tm_1"/>
    <property type="match status" value="1"/>
</dbReference>
<feature type="transmembrane region" description="Helical" evidence="13">
    <location>
        <begin position="302"/>
        <end position="320"/>
    </location>
</feature>